<dbReference type="Proteomes" id="UP000501676">
    <property type="component" value="Chromosome"/>
</dbReference>
<dbReference type="RefSeq" id="WP_164823926.1">
    <property type="nucleotide sequence ID" value="NZ_CP049228.1"/>
</dbReference>
<organism evidence="3 4">
    <name type="scientific">Lactobacillus iners</name>
    <dbReference type="NCBI Taxonomy" id="147802"/>
    <lineage>
        <taxon>Bacteria</taxon>
        <taxon>Bacillati</taxon>
        <taxon>Bacillota</taxon>
        <taxon>Bacilli</taxon>
        <taxon>Lactobacillales</taxon>
        <taxon>Lactobacillaceae</taxon>
        <taxon>Lactobacillus</taxon>
    </lineage>
</organism>
<dbReference type="Gene3D" id="1.10.260.40">
    <property type="entry name" value="lambda repressor-like DNA-binding domains"/>
    <property type="match status" value="1"/>
</dbReference>
<dbReference type="PROSITE" id="PS50943">
    <property type="entry name" value="HTH_CROC1"/>
    <property type="match status" value="1"/>
</dbReference>
<dbReference type="CDD" id="cd00093">
    <property type="entry name" value="HTH_XRE"/>
    <property type="match status" value="1"/>
</dbReference>
<evidence type="ECO:0000313" key="3">
    <source>
        <dbReference type="EMBL" id="QIH23573.1"/>
    </source>
</evidence>
<name>A0A6G7B7V7_9LACO</name>
<dbReference type="SMART" id="SM00530">
    <property type="entry name" value="HTH_XRE"/>
    <property type="match status" value="1"/>
</dbReference>
<reference evidence="3 4" key="1">
    <citation type="submission" date="2020-02" db="EMBL/GenBank/DDBJ databases">
        <title>Complete genome sequences of six Lactobacillus iners strains isolated from the human vagina.</title>
        <authorList>
            <person name="France M.T."/>
            <person name="Rutt L."/>
            <person name="Narina S."/>
            <person name="Arbaugh S."/>
            <person name="Humphrys M.S."/>
            <person name="Ma B."/>
            <person name="Hayward M.R."/>
            <person name="Relman D."/>
            <person name="Kwon D.S."/>
            <person name="Ravel J."/>
        </authorList>
    </citation>
    <scope>NUCLEOTIDE SEQUENCE [LARGE SCALE GENOMIC DNA]</scope>
    <source>
        <strain evidence="3 4">C0210C1</strain>
    </source>
</reference>
<dbReference type="PANTHER" id="PTHR46558:SF11">
    <property type="entry name" value="HTH-TYPE TRANSCRIPTIONAL REGULATOR XRE"/>
    <property type="match status" value="1"/>
</dbReference>
<accession>A0A6G7B7V7</accession>
<dbReference type="InterPro" id="IPR010982">
    <property type="entry name" value="Lambda_DNA-bd_dom_sf"/>
</dbReference>
<protein>
    <submittedName>
        <fullName evidence="3">Helix-turn-helix transcriptional regulator</fullName>
    </submittedName>
</protein>
<proteinExistence type="predicted"/>
<dbReference type="Pfam" id="PF01381">
    <property type="entry name" value="HTH_3"/>
    <property type="match status" value="1"/>
</dbReference>
<dbReference type="AlphaFoldDB" id="A0A6G7B7V7"/>
<gene>
    <name evidence="3" type="ORF">G6Z83_02310</name>
</gene>
<evidence type="ECO:0000259" key="2">
    <source>
        <dbReference type="PROSITE" id="PS50943"/>
    </source>
</evidence>
<dbReference type="EMBL" id="CP049228">
    <property type="protein sequence ID" value="QIH23573.1"/>
    <property type="molecule type" value="Genomic_DNA"/>
</dbReference>
<keyword evidence="1" id="KW-0238">DNA-binding</keyword>
<dbReference type="PANTHER" id="PTHR46558">
    <property type="entry name" value="TRACRIPTIONAL REGULATORY PROTEIN-RELATED-RELATED"/>
    <property type="match status" value="1"/>
</dbReference>
<feature type="domain" description="HTH cro/C1-type" evidence="2">
    <location>
        <begin position="6"/>
        <end position="60"/>
    </location>
</feature>
<evidence type="ECO:0000313" key="4">
    <source>
        <dbReference type="Proteomes" id="UP000501676"/>
    </source>
</evidence>
<dbReference type="InterPro" id="IPR001387">
    <property type="entry name" value="Cro/C1-type_HTH"/>
</dbReference>
<sequence>MIGQTIKNLRKSKKMSQTELATILHVSQQTITAWETGKAEPSSSAISSLADYFNVTTDYLLKGKTQTPIDLKKTDVLSYDGKPVSDEDLAIIRAILERNK</sequence>
<evidence type="ECO:0000256" key="1">
    <source>
        <dbReference type="ARBA" id="ARBA00023125"/>
    </source>
</evidence>
<dbReference type="GO" id="GO:0003677">
    <property type="term" value="F:DNA binding"/>
    <property type="evidence" value="ECO:0007669"/>
    <property type="project" value="UniProtKB-KW"/>
</dbReference>
<dbReference type="SUPFAM" id="SSF47413">
    <property type="entry name" value="lambda repressor-like DNA-binding domains"/>
    <property type="match status" value="1"/>
</dbReference>